<keyword evidence="1" id="KW-0812">Transmembrane</keyword>
<dbReference type="STRING" id="1884381.SAMN05518846_11337"/>
<feature type="transmembrane region" description="Helical" evidence="1">
    <location>
        <begin position="63"/>
        <end position="83"/>
    </location>
</feature>
<organism evidence="2 3">
    <name type="scientific">Brevibacillus centrosporus</name>
    <dbReference type="NCBI Taxonomy" id="54910"/>
    <lineage>
        <taxon>Bacteria</taxon>
        <taxon>Bacillati</taxon>
        <taxon>Bacillota</taxon>
        <taxon>Bacilli</taxon>
        <taxon>Bacillales</taxon>
        <taxon>Paenibacillaceae</taxon>
        <taxon>Brevibacillus</taxon>
    </lineage>
</organism>
<dbReference type="Proteomes" id="UP000198915">
    <property type="component" value="Unassembled WGS sequence"/>
</dbReference>
<protein>
    <submittedName>
        <fullName evidence="2">Uncharacterized protein</fullName>
    </submittedName>
</protein>
<keyword evidence="1" id="KW-1133">Transmembrane helix</keyword>
<gene>
    <name evidence="2" type="ORF">SAMN05518846_11337</name>
</gene>
<evidence type="ECO:0000313" key="3">
    <source>
        <dbReference type="Proteomes" id="UP000198915"/>
    </source>
</evidence>
<dbReference type="EMBL" id="FORT01000013">
    <property type="protein sequence ID" value="SFK42257.1"/>
    <property type="molecule type" value="Genomic_DNA"/>
</dbReference>
<reference evidence="3" key="1">
    <citation type="submission" date="2016-10" db="EMBL/GenBank/DDBJ databases">
        <authorList>
            <person name="Varghese N."/>
            <person name="Submissions S."/>
        </authorList>
    </citation>
    <scope>NUCLEOTIDE SEQUENCE [LARGE SCALE GENOMIC DNA]</scope>
    <source>
        <strain evidence="3">OK042</strain>
    </source>
</reference>
<evidence type="ECO:0000313" key="2">
    <source>
        <dbReference type="EMBL" id="SFK42257.1"/>
    </source>
</evidence>
<feature type="transmembrane region" description="Helical" evidence="1">
    <location>
        <begin position="122"/>
        <end position="143"/>
    </location>
</feature>
<proteinExistence type="predicted"/>
<accession>A0A1I3ZDY0</accession>
<feature type="transmembrane region" description="Helical" evidence="1">
    <location>
        <begin position="95"/>
        <end position="116"/>
    </location>
</feature>
<keyword evidence="1" id="KW-0472">Membrane</keyword>
<sequence length="152" mass="16529">MKTISMTQKKWLLLLHVIFSAIMLGGAVIFLVLSIVAGTTGDPQVVQACYTVMHILSESSVRASTIGTLVTGILLSAFTHWGFLRYHWILAKEALSVVAILLGPIGMYVWTAGALHGGNRDMLLIGIILQIVSLAAIFLLSVFKPWGKRIPK</sequence>
<dbReference type="AlphaFoldDB" id="A0A1I3ZDY0"/>
<dbReference type="RefSeq" id="WP_092272631.1">
    <property type="nucleotide sequence ID" value="NZ_BJOE01000022.1"/>
</dbReference>
<evidence type="ECO:0000256" key="1">
    <source>
        <dbReference type="SAM" id="Phobius"/>
    </source>
</evidence>
<keyword evidence="3" id="KW-1185">Reference proteome</keyword>
<name>A0A1I3ZDY0_9BACL</name>
<feature type="transmembrane region" description="Helical" evidence="1">
    <location>
        <begin position="12"/>
        <end position="37"/>
    </location>
</feature>
<dbReference type="GeneID" id="301132885"/>